<keyword evidence="3 4" id="KW-0539">Nucleus</keyword>
<comment type="function">
    <text evidence="4">Non-catalytic component of the proteasome.</text>
</comment>
<dbReference type="GO" id="GO:0005634">
    <property type="term" value="C:nucleus"/>
    <property type="evidence" value="ECO:0007669"/>
    <property type="project" value="UniProtKB-SubCell"/>
</dbReference>
<dbReference type="InterPro" id="IPR023333">
    <property type="entry name" value="Proteasome_suB-type"/>
</dbReference>
<dbReference type="Pfam" id="PF00227">
    <property type="entry name" value="Proteasome"/>
    <property type="match status" value="1"/>
</dbReference>
<keyword evidence="1 4" id="KW-0963">Cytoplasm</keyword>
<keyword evidence="7" id="KW-1185">Reference proteome</keyword>
<gene>
    <name evidence="6" type="ORF">BCV69DRAFT_248658</name>
</gene>
<dbReference type="OrthoDB" id="10248542at2759"/>
<dbReference type="GO" id="GO:0019774">
    <property type="term" value="C:proteasome core complex, beta-subunit complex"/>
    <property type="evidence" value="ECO:0007669"/>
    <property type="project" value="UniProtKB-UniRule"/>
</dbReference>
<evidence type="ECO:0000256" key="2">
    <source>
        <dbReference type="ARBA" id="ARBA00022942"/>
    </source>
</evidence>
<evidence type="ECO:0000256" key="4">
    <source>
        <dbReference type="PIRNR" id="PIRNR001213"/>
    </source>
</evidence>
<dbReference type="PANTHER" id="PTHR32194">
    <property type="entry name" value="METALLOPROTEASE TLDD"/>
    <property type="match status" value="1"/>
</dbReference>
<protein>
    <recommendedName>
        <fullName evidence="4">Proteasome subunit beta</fullName>
    </recommendedName>
</protein>
<dbReference type="InterPro" id="IPR016295">
    <property type="entry name" value="Proteasome_beta4"/>
</dbReference>
<evidence type="ECO:0000256" key="3">
    <source>
        <dbReference type="ARBA" id="ARBA00023242"/>
    </source>
</evidence>
<evidence type="ECO:0000313" key="7">
    <source>
        <dbReference type="Proteomes" id="UP000245942"/>
    </source>
</evidence>
<dbReference type="PIRSF" id="PIRSF001213">
    <property type="entry name" value="Psome_endopept_beta"/>
    <property type="match status" value="1"/>
</dbReference>
<dbReference type="GeneID" id="37012039"/>
<dbReference type="Gene3D" id="3.60.20.10">
    <property type="entry name" value="Glutamine Phosphoribosylpyrophosphate, subunit 1, domain 1"/>
    <property type="match status" value="1"/>
</dbReference>
<reference evidence="6 7" key="1">
    <citation type="journal article" date="2018" name="Mol. Biol. Evol.">
        <title>Broad Genomic Sampling Reveals a Smut Pathogenic Ancestry of the Fungal Clade Ustilaginomycotina.</title>
        <authorList>
            <person name="Kijpornyongpan T."/>
            <person name="Mondo S.J."/>
            <person name="Barry K."/>
            <person name="Sandor L."/>
            <person name="Lee J."/>
            <person name="Lipzen A."/>
            <person name="Pangilinan J."/>
            <person name="LaButti K."/>
            <person name="Hainaut M."/>
            <person name="Henrissat B."/>
            <person name="Grigoriev I.V."/>
            <person name="Spatafora J.W."/>
            <person name="Aime M.C."/>
        </authorList>
    </citation>
    <scope>NUCLEOTIDE SEQUENCE [LARGE SCALE GENOMIC DNA]</scope>
    <source>
        <strain evidence="6 7">MCA 4718</strain>
    </source>
</reference>
<dbReference type="PROSITE" id="PS51476">
    <property type="entry name" value="PROTEASOME_BETA_2"/>
    <property type="match status" value="1"/>
</dbReference>
<comment type="subcellular location">
    <subcellularLocation>
        <location evidence="4">Cytoplasm</location>
    </subcellularLocation>
    <subcellularLocation>
        <location evidence="4">Nucleus</location>
    </subcellularLocation>
</comment>
<sequence length="269" mass="29400">MLNPLHAGQTWSSTPWSSDVASSSSSSHQPITHTSQPIVTGTSVLGLRYKDGVMMATDTLASYGSMARFMNIQRMHPLGEHTVLGASGDMSDMQYVLHEMDKVLLSEFNQDDGHSLTPQQLYAWLARLMYNRRSKIDPLWNSFIVGGYTPPSTSSGEGPEAKGKPFLGFVDLLGVTYQSSTIATGFGMHLAQPLLRTAVEGKEDVLTEEQARAILEGCMKVLFYRDARSLNRFQIATINSSGVSISEPKSVPTSWGFAEGLRGYGPQTQ</sequence>
<name>A0A316U6M2_9BASI</name>
<proteinExistence type="inferred from homology"/>
<dbReference type="InterPro" id="IPR029055">
    <property type="entry name" value="Ntn_hydrolases_N"/>
</dbReference>
<evidence type="ECO:0000256" key="5">
    <source>
        <dbReference type="SAM" id="MobiDB-lite"/>
    </source>
</evidence>
<dbReference type="PROSITE" id="PS00854">
    <property type="entry name" value="PROTEASOME_BETA_1"/>
    <property type="match status" value="1"/>
</dbReference>
<feature type="region of interest" description="Disordered" evidence="5">
    <location>
        <begin position="1"/>
        <end position="35"/>
    </location>
</feature>
<dbReference type="GO" id="GO:0051603">
    <property type="term" value="P:proteolysis involved in protein catabolic process"/>
    <property type="evidence" value="ECO:0007669"/>
    <property type="project" value="InterPro"/>
</dbReference>
<organism evidence="6 7">
    <name type="scientific">Pseudomicrostroma glucosiphilum</name>
    <dbReference type="NCBI Taxonomy" id="1684307"/>
    <lineage>
        <taxon>Eukaryota</taxon>
        <taxon>Fungi</taxon>
        <taxon>Dikarya</taxon>
        <taxon>Basidiomycota</taxon>
        <taxon>Ustilaginomycotina</taxon>
        <taxon>Exobasidiomycetes</taxon>
        <taxon>Microstromatales</taxon>
        <taxon>Microstromatales incertae sedis</taxon>
        <taxon>Pseudomicrostroma</taxon>
    </lineage>
</organism>
<dbReference type="CDD" id="cd03760">
    <property type="entry name" value="proteasome_beta_type_4"/>
    <property type="match status" value="1"/>
</dbReference>
<dbReference type="EMBL" id="KZ819326">
    <property type="protein sequence ID" value="PWN20917.1"/>
    <property type="molecule type" value="Genomic_DNA"/>
</dbReference>
<evidence type="ECO:0000256" key="1">
    <source>
        <dbReference type="ARBA" id="ARBA00022490"/>
    </source>
</evidence>
<comment type="similarity">
    <text evidence="4">Belongs to the peptidase T1B family.</text>
</comment>
<dbReference type="Proteomes" id="UP000245942">
    <property type="component" value="Unassembled WGS sequence"/>
</dbReference>
<dbReference type="FunFam" id="3.60.20.10:FF:000014">
    <property type="entry name" value="Proteasome subunit beta type-7"/>
    <property type="match status" value="1"/>
</dbReference>
<keyword evidence="2 4" id="KW-0647">Proteasome</keyword>
<dbReference type="GO" id="GO:0005737">
    <property type="term" value="C:cytoplasm"/>
    <property type="evidence" value="ECO:0007669"/>
    <property type="project" value="UniProtKB-SubCell"/>
</dbReference>
<feature type="compositionally biased region" description="Low complexity" evidence="5">
    <location>
        <begin position="12"/>
        <end position="27"/>
    </location>
</feature>
<dbReference type="STRING" id="1684307.A0A316U6M2"/>
<dbReference type="RefSeq" id="XP_025348077.1">
    <property type="nucleotide sequence ID" value="XM_025490305.1"/>
</dbReference>
<evidence type="ECO:0000313" key="6">
    <source>
        <dbReference type="EMBL" id="PWN20917.1"/>
    </source>
</evidence>
<dbReference type="InterPro" id="IPR001353">
    <property type="entry name" value="Proteasome_sua/b"/>
</dbReference>
<dbReference type="InterPro" id="IPR016050">
    <property type="entry name" value="Proteasome_bsu_CS"/>
</dbReference>
<dbReference type="PANTHER" id="PTHR32194:SF6">
    <property type="entry name" value="PROTEASOME SUBUNIT BETA"/>
    <property type="match status" value="1"/>
</dbReference>
<accession>A0A316U6M2</accession>
<dbReference type="SUPFAM" id="SSF56235">
    <property type="entry name" value="N-terminal nucleophile aminohydrolases (Ntn hydrolases)"/>
    <property type="match status" value="1"/>
</dbReference>
<dbReference type="AlphaFoldDB" id="A0A316U6M2"/>